<evidence type="ECO:0000256" key="2">
    <source>
        <dbReference type="ARBA" id="ARBA00022737"/>
    </source>
</evidence>
<dbReference type="EMBL" id="JABAIK010000008">
    <property type="protein sequence ID" value="NLS13261.1"/>
    <property type="molecule type" value="Genomic_DNA"/>
</dbReference>
<dbReference type="Pfam" id="PF23914">
    <property type="entry name" value="TPR_CcmH_CycH"/>
    <property type="match status" value="1"/>
</dbReference>
<evidence type="ECO:0000256" key="5">
    <source>
        <dbReference type="PROSITE-ProRule" id="PRU00339"/>
    </source>
</evidence>
<keyword evidence="3" id="KW-0201">Cytochrome c-type biogenesis</keyword>
<dbReference type="Proteomes" id="UP000535589">
    <property type="component" value="Unassembled WGS sequence"/>
</dbReference>
<comment type="caution">
    <text evidence="9">The sequence shown here is derived from an EMBL/GenBank/DDBJ whole genome shotgun (WGS) entry which is preliminary data.</text>
</comment>
<evidence type="ECO:0000259" key="8">
    <source>
        <dbReference type="Pfam" id="PF23914"/>
    </source>
</evidence>
<keyword evidence="2" id="KW-0677">Repeat</keyword>
<dbReference type="InterPro" id="IPR056412">
    <property type="entry name" value="Ig_CycH"/>
</dbReference>
<feature type="transmembrane region" description="Helical" evidence="6">
    <location>
        <begin position="6"/>
        <end position="24"/>
    </location>
</feature>
<organism evidence="9 10">
    <name type="scientific">Vibrio agarilyticus</name>
    <dbReference type="NCBI Taxonomy" id="2726741"/>
    <lineage>
        <taxon>Bacteria</taxon>
        <taxon>Pseudomonadati</taxon>
        <taxon>Pseudomonadota</taxon>
        <taxon>Gammaproteobacteria</taxon>
        <taxon>Vibrionales</taxon>
        <taxon>Vibrionaceae</taxon>
        <taxon>Vibrio</taxon>
    </lineage>
</organism>
<keyword evidence="4 5" id="KW-0802">TPR repeat</keyword>
<evidence type="ECO:0000259" key="7">
    <source>
        <dbReference type="Pfam" id="PF23892"/>
    </source>
</evidence>
<feature type="domain" description="Cytochrome c-type biogenesis protein H Ig-like" evidence="7">
    <location>
        <begin position="298"/>
        <end position="401"/>
    </location>
</feature>
<dbReference type="Pfam" id="PF23892">
    <property type="entry name" value="Ig_CycH"/>
    <property type="match status" value="1"/>
</dbReference>
<dbReference type="RefSeq" id="WP_168836349.1">
    <property type="nucleotide sequence ID" value="NZ_JABAIK010000008.1"/>
</dbReference>
<dbReference type="SUPFAM" id="SSF48452">
    <property type="entry name" value="TPR-like"/>
    <property type="match status" value="1"/>
</dbReference>
<dbReference type="AlphaFoldDB" id="A0A7X8TRF8"/>
<feature type="domain" description="Cytochrome c-type biogenesis protein H TPR" evidence="8">
    <location>
        <begin position="118"/>
        <end position="274"/>
    </location>
</feature>
<gene>
    <name evidence="9" type="primary">ccmI</name>
    <name evidence="9" type="ORF">HGP28_10195</name>
</gene>
<evidence type="ECO:0000256" key="4">
    <source>
        <dbReference type="ARBA" id="ARBA00022803"/>
    </source>
</evidence>
<evidence type="ECO:0000256" key="3">
    <source>
        <dbReference type="ARBA" id="ARBA00022748"/>
    </source>
</evidence>
<feature type="transmembrane region" description="Helical" evidence="6">
    <location>
        <begin position="88"/>
        <end position="109"/>
    </location>
</feature>
<evidence type="ECO:0000313" key="10">
    <source>
        <dbReference type="Proteomes" id="UP000535589"/>
    </source>
</evidence>
<protein>
    <submittedName>
        <fullName evidence="9">C-type cytochrome biogenesis protein CcmI</fullName>
    </submittedName>
</protein>
<evidence type="ECO:0000256" key="6">
    <source>
        <dbReference type="SAM" id="Phobius"/>
    </source>
</evidence>
<evidence type="ECO:0000313" key="9">
    <source>
        <dbReference type="EMBL" id="NLS13261.1"/>
    </source>
</evidence>
<sequence>MTLFWLSTVALTLLACGIIIYPLLQKNTNKDDVLRDELNKAFYKDRLSELKEENDEGLVNNEGDLIADLKQSLLDDIPEQQAQQKTALSPWAVIVPSVLLTVVLSYALYAQFGASNDVEQWHQVNENLPELSKKLMGATAEPLSDDEMQDLILALRTRLHYNSNDATGWLLLGRLGLTERNVTLATDAMRKAYQLKPNDNDIKLGLAQALMMSQDEMDQSQARALLGNLIQQEQVDIRVFSLLAFDAFERQDFKAAIRYWRVMQQMLPPEDGRYEMLTRSIASAQKRLGETGVAEDSVTVTIEADANALTNPNAVLIVSAHDANGSPIPVAAARYPLGAFPRTLVIDDSNSMMEGQKLSSLKSFIIRARIDTDGNVATREGDWYGESDVTEQGEPVKLLINKQY</sequence>
<dbReference type="GO" id="GO:0005886">
    <property type="term" value="C:plasma membrane"/>
    <property type="evidence" value="ECO:0007669"/>
    <property type="project" value="TreeGrafter"/>
</dbReference>
<dbReference type="GO" id="GO:0030313">
    <property type="term" value="C:cell envelope"/>
    <property type="evidence" value="ECO:0007669"/>
    <property type="project" value="UniProtKB-SubCell"/>
</dbReference>
<dbReference type="PROSITE" id="PS50005">
    <property type="entry name" value="TPR"/>
    <property type="match status" value="1"/>
</dbReference>
<dbReference type="PANTHER" id="PTHR47870:SF1">
    <property type="entry name" value="CYTOCHROME C-TYPE BIOGENESIS PROTEIN CCMH"/>
    <property type="match status" value="1"/>
</dbReference>
<keyword evidence="6" id="KW-0472">Membrane</keyword>
<dbReference type="InterPro" id="IPR011990">
    <property type="entry name" value="TPR-like_helical_dom_sf"/>
</dbReference>
<keyword evidence="10" id="KW-1185">Reference proteome</keyword>
<evidence type="ECO:0000256" key="1">
    <source>
        <dbReference type="ARBA" id="ARBA00004196"/>
    </source>
</evidence>
<dbReference type="InterPro" id="IPR056413">
    <property type="entry name" value="TPR_CcmH_CycH"/>
</dbReference>
<proteinExistence type="predicted"/>
<keyword evidence="6" id="KW-1133">Transmembrane helix</keyword>
<dbReference type="InterPro" id="IPR019734">
    <property type="entry name" value="TPR_rpt"/>
</dbReference>
<accession>A0A7X8TRF8</accession>
<dbReference type="GO" id="GO:0017004">
    <property type="term" value="P:cytochrome complex assembly"/>
    <property type="evidence" value="ECO:0007669"/>
    <property type="project" value="UniProtKB-KW"/>
</dbReference>
<feature type="repeat" description="TPR" evidence="5">
    <location>
        <begin position="166"/>
        <end position="199"/>
    </location>
</feature>
<name>A0A7X8TRF8_9VIBR</name>
<dbReference type="InterPro" id="IPR017560">
    <property type="entry name" value="Cyt_c_biogenesis_CcmI"/>
</dbReference>
<keyword evidence="6" id="KW-0812">Transmembrane</keyword>
<comment type="subcellular location">
    <subcellularLocation>
        <location evidence="1">Cell envelope</location>
    </subcellularLocation>
</comment>
<dbReference type="NCBIfam" id="TIGR03142">
    <property type="entry name" value="cytochro_ccmI"/>
    <property type="match status" value="1"/>
</dbReference>
<dbReference type="InterPro" id="IPR051263">
    <property type="entry name" value="C-type_cytochrome_biogenesis"/>
</dbReference>
<dbReference type="Gene3D" id="1.25.40.10">
    <property type="entry name" value="Tetratricopeptide repeat domain"/>
    <property type="match status" value="1"/>
</dbReference>
<dbReference type="PANTHER" id="PTHR47870">
    <property type="entry name" value="CYTOCHROME C-TYPE BIOGENESIS PROTEIN CCMH"/>
    <property type="match status" value="1"/>
</dbReference>
<reference evidence="9 10" key="1">
    <citation type="submission" date="2020-04" db="EMBL/GenBank/DDBJ databases">
        <title>Vibrio sp. SM6, a novel species isolated from seawater.</title>
        <authorList>
            <person name="Wang X."/>
        </authorList>
    </citation>
    <scope>NUCLEOTIDE SEQUENCE [LARGE SCALE GENOMIC DNA]</scope>
    <source>
        <strain evidence="9 10">SM6</strain>
    </source>
</reference>